<feature type="compositionally biased region" description="Basic and acidic residues" evidence="1">
    <location>
        <begin position="327"/>
        <end position="338"/>
    </location>
</feature>
<accession>A0A644TLT0</accession>
<feature type="compositionally biased region" description="Basic and acidic residues" evidence="1">
    <location>
        <begin position="74"/>
        <end position="91"/>
    </location>
</feature>
<organism evidence="2">
    <name type="scientific">bioreactor metagenome</name>
    <dbReference type="NCBI Taxonomy" id="1076179"/>
    <lineage>
        <taxon>unclassified sequences</taxon>
        <taxon>metagenomes</taxon>
        <taxon>ecological metagenomes</taxon>
    </lineage>
</organism>
<feature type="compositionally biased region" description="Basic and acidic residues" evidence="1">
    <location>
        <begin position="47"/>
        <end position="62"/>
    </location>
</feature>
<comment type="caution">
    <text evidence="2">The sequence shown here is derived from an EMBL/GenBank/DDBJ whole genome shotgun (WGS) entry which is preliminary data.</text>
</comment>
<feature type="region of interest" description="Disordered" evidence="1">
    <location>
        <begin position="249"/>
        <end position="382"/>
    </location>
</feature>
<feature type="compositionally biased region" description="Basic and acidic residues" evidence="1">
    <location>
        <begin position="298"/>
        <end position="315"/>
    </location>
</feature>
<sequence>MHVQRPDRDEERRDQRADDEAVHADERQPAHRRQQHEVIGQPGAFADQRRAQEIVDQADHQHAHQHQHHPAQHLARDQQVQRHRQPHEACPHRRHQRQHRHQYPPEQRRADAERGKGQPADRALDHRDDDVALHRGAHHRLEFLDQLAGVMVAERAGAADRDGQRGPVAEQEEQQIEHHAETDEKLCRPLGDGEGAGGDGLADVFEKAGDARLHVAEIAEVQRREHAPCPGGQCCAHLVEQRRGIEFAAADRGGERRGLARQRCEDQHPRDHHDADAGKHADEGGQRPAAAEAALEPDLQRPEQQRQDHRPEHRTIPGQHEPDEGDGDQHDHSEEAGVRRRGSEHRAELRKGHDGGRAPTAAAYRSAPAENTRIAATVSAGP</sequence>
<dbReference type="AlphaFoldDB" id="A0A644TLT0"/>
<feature type="compositionally biased region" description="Basic and acidic residues" evidence="1">
    <location>
        <begin position="106"/>
        <end position="116"/>
    </location>
</feature>
<feature type="compositionally biased region" description="Basic residues" evidence="1">
    <location>
        <begin position="92"/>
        <end position="102"/>
    </location>
</feature>
<protein>
    <submittedName>
        <fullName evidence="2">Uncharacterized protein</fullName>
    </submittedName>
</protein>
<feature type="region of interest" description="Disordered" evidence="1">
    <location>
        <begin position="1"/>
        <end position="124"/>
    </location>
</feature>
<feature type="compositionally biased region" description="Basic and acidic residues" evidence="1">
    <location>
        <begin position="344"/>
        <end position="356"/>
    </location>
</feature>
<proteinExistence type="predicted"/>
<gene>
    <name evidence="2" type="ORF">SDC9_13038</name>
</gene>
<feature type="region of interest" description="Disordered" evidence="1">
    <location>
        <begin position="158"/>
        <end position="182"/>
    </location>
</feature>
<feature type="compositionally biased region" description="Basic and acidic residues" evidence="1">
    <location>
        <begin position="252"/>
        <end position="285"/>
    </location>
</feature>
<feature type="compositionally biased region" description="Low complexity" evidence="1">
    <location>
        <begin position="357"/>
        <end position="369"/>
    </location>
</feature>
<dbReference type="EMBL" id="VSSQ01000036">
    <property type="protein sequence ID" value="MPL67347.1"/>
    <property type="molecule type" value="Genomic_DNA"/>
</dbReference>
<evidence type="ECO:0000313" key="2">
    <source>
        <dbReference type="EMBL" id="MPL67347.1"/>
    </source>
</evidence>
<feature type="compositionally biased region" description="Basic and acidic residues" evidence="1">
    <location>
        <begin position="1"/>
        <end position="29"/>
    </location>
</feature>
<evidence type="ECO:0000256" key="1">
    <source>
        <dbReference type="SAM" id="MobiDB-lite"/>
    </source>
</evidence>
<name>A0A644TLT0_9ZZZZ</name>
<reference evidence="2" key="1">
    <citation type="submission" date="2019-08" db="EMBL/GenBank/DDBJ databases">
        <authorList>
            <person name="Kucharzyk K."/>
            <person name="Murdoch R.W."/>
            <person name="Higgins S."/>
            <person name="Loffler F."/>
        </authorList>
    </citation>
    <scope>NUCLEOTIDE SEQUENCE</scope>
</reference>